<sequence length="151" mass="17496">MNFSKTHEYSEETPFNGPFVRPSTTKILKVEAKKKASKTQKRKVCLIDADKSENREEKRIRLEKQKEDAHLIALAKKILAKPEEPKQKAQKPQVDCADLSRILSSLKNKETKHVYSQEPYENDSFQGYIGYFSETPRAPLVNGYYAFWGRN</sequence>
<reference evidence="2" key="3">
    <citation type="journal article" date="2019" name="G3 (Bethesda)">
        <title>Hybrid Assembly of the Genome of the Entomopathogenic Nematode Steinernema carpocapsae Identifies the X-Chromosome.</title>
        <authorList>
            <person name="Serra L."/>
            <person name="Macchietto M."/>
            <person name="Macias-Munoz A."/>
            <person name="McGill C.J."/>
            <person name="Rodriguez I.M."/>
            <person name="Rodriguez B."/>
            <person name="Murad R."/>
            <person name="Mortazavi A."/>
        </authorList>
    </citation>
    <scope>NUCLEOTIDE SEQUENCE</scope>
    <source>
        <strain evidence="2">ALL</strain>
    </source>
</reference>
<name>A0A4U5P7N6_STECR</name>
<proteinExistence type="predicted"/>
<dbReference type="EMBL" id="AZBU02000002">
    <property type="protein sequence ID" value="TKR92100.1"/>
    <property type="molecule type" value="Genomic_DNA"/>
</dbReference>
<feature type="region of interest" description="Disordered" evidence="1">
    <location>
        <begin position="1"/>
        <end position="21"/>
    </location>
</feature>
<dbReference type="AlphaFoldDB" id="A0A4U5P7N6"/>
<accession>A0A4U5P7N6</accession>
<protein>
    <submittedName>
        <fullName evidence="2">Uncharacterized protein</fullName>
    </submittedName>
</protein>
<reference evidence="2" key="2">
    <citation type="journal article" date="2015" name="Genome Biol.">
        <title>Comparative genomics of Steinernema reveals deeply conserved gene regulatory networks.</title>
        <authorList>
            <person name="Dillman A.R."/>
            <person name="Macchietto M."/>
            <person name="Porter C.F."/>
            <person name="Rogers A."/>
            <person name="Williams B."/>
            <person name="Antoshechkin I."/>
            <person name="Lee M.M."/>
            <person name="Goodwin Z."/>
            <person name="Lu X."/>
            <person name="Lewis E.E."/>
            <person name="Goodrich-Blair H."/>
            <person name="Stock S.P."/>
            <person name="Adams B.J."/>
            <person name="Sternberg P.W."/>
            <person name="Mortazavi A."/>
        </authorList>
    </citation>
    <scope>NUCLEOTIDE SEQUENCE [LARGE SCALE GENOMIC DNA]</scope>
    <source>
        <strain evidence="2">ALL</strain>
    </source>
</reference>
<comment type="caution">
    <text evidence="2">The sequence shown here is derived from an EMBL/GenBank/DDBJ whole genome shotgun (WGS) entry which is preliminary data.</text>
</comment>
<organism evidence="2">
    <name type="scientific">Steinernema carpocapsae</name>
    <name type="common">Entomopathogenic nematode</name>
    <dbReference type="NCBI Taxonomy" id="34508"/>
    <lineage>
        <taxon>Eukaryota</taxon>
        <taxon>Metazoa</taxon>
        <taxon>Ecdysozoa</taxon>
        <taxon>Nematoda</taxon>
        <taxon>Chromadorea</taxon>
        <taxon>Rhabditida</taxon>
        <taxon>Tylenchina</taxon>
        <taxon>Panagrolaimomorpha</taxon>
        <taxon>Strongyloidoidea</taxon>
        <taxon>Steinernematidae</taxon>
        <taxon>Steinernema</taxon>
    </lineage>
</organism>
<evidence type="ECO:0000313" key="2">
    <source>
        <dbReference type="EMBL" id="TKR92100.1"/>
    </source>
</evidence>
<reference evidence="2" key="1">
    <citation type="submission" date="2013-11" db="EMBL/GenBank/DDBJ databases">
        <authorList>
            <person name="Sternberg P."/>
            <person name="Dillman A."/>
            <person name="Macchietto M."/>
        </authorList>
    </citation>
    <scope>NUCLEOTIDE SEQUENCE</scope>
    <source>
        <strain evidence="2">ALL</strain>
    </source>
</reference>
<feature type="compositionally biased region" description="Basic and acidic residues" evidence="1">
    <location>
        <begin position="1"/>
        <end position="10"/>
    </location>
</feature>
<gene>
    <name evidence="2" type="ORF">L596_006816</name>
</gene>
<evidence type="ECO:0000256" key="1">
    <source>
        <dbReference type="SAM" id="MobiDB-lite"/>
    </source>
</evidence>